<dbReference type="EMBL" id="CABPRJ010000049">
    <property type="protein sequence ID" value="VVC26856.1"/>
    <property type="molecule type" value="Genomic_DNA"/>
</dbReference>
<evidence type="ECO:0000256" key="1">
    <source>
        <dbReference type="SAM" id="MobiDB-lite"/>
    </source>
</evidence>
<feature type="region of interest" description="Disordered" evidence="1">
    <location>
        <begin position="116"/>
        <end position="197"/>
    </location>
</feature>
<accession>A0A5E4M6H4</accession>
<proteinExistence type="predicted"/>
<gene>
    <name evidence="2" type="ORF">CINCED_3A002253</name>
</gene>
<keyword evidence="3" id="KW-1185">Reference proteome</keyword>
<dbReference type="AlphaFoldDB" id="A0A5E4M6H4"/>
<protein>
    <submittedName>
        <fullName evidence="2">Uncharacterized protein</fullName>
    </submittedName>
</protein>
<sequence>MKMIKASVTSKTKGGSRGFTSAAVTFFVLVMWAATIVQLAARSSAAAAQQAVKFQSVRAPRVYNALITTDHRLLPSRVDPIVTPVFQPFRYYYDWPGLYAASASGTPAVRSANERFEDGDAEDATGAAASTGTDERATPPEQDGRVGPRLPFVKNNGPAADSLVPDVPPPPLPVSTASNKNKKKPEEYPPPPVGFAM</sequence>
<dbReference type="Proteomes" id="UP000325440">
    <property type="component" value="Unassembled WGS sequence"/>
</dbReference>
<organism evidence="2 3">
    <name type="scientific">Cinara cedri</name>
    <dbReference type="NCBI Taxonomy" id="506608"/>
    <lineage>
        <taxon>Eukaryota</taxon>
        <taxon>Metazoa</taxon>
        <taxon>Ecdysozoa</taxon>
        <taxon>Arthropoda</taxon>
        <taxon>Hexapoda</taxon>
        <taxon>Insecta</taxon>
        <taxon>Pterygota</taxon>
        <taxon>Neoptera</taxon>
        <taxon>Paraneoptera</taxon>
        <taxon>Hemiptera</taxon>
        <taxon>Sternorrhyncha</taxon>
        <taxon>Aphidomorpha</taxon>
        <taxon>Aphidoidea</taxon>
        <taxon>Aphididae</taxon>
        <taxon>Lachninae</taxon>
        <taxon>Cinara</taxon>
    </lineage>
</organism>
<feature type="compositionally biased region" description="Pro residues" evidence="1">
    <location>
        <begin position="188"/>
        <end position="197"/>
    </location>
</feature>
<name>A0A5E4M6H4_9HEMI</name>
<reference evidence="2 3" key="1">
    <citation type="submission" date="2019-08" db="EMBL/GenBank/DDBJ databases">
        <authorList>
            <person name="Alioto T."/>
            <person name="Alioto T."/>
            <person name="Gomez Garrido J."/>
        </authorList>
    </citation>
    <scope>NUCLEOTIDE SEQUENCE [LARGE SCALE GENOMIC DNA]</scope>
</reference>
<dbReference type="OrthoDB" id="7443691at2759"/>
<evidence type="ECO:0000313" key="2">
    <source>
        <dbReference type="EMBL" id="VVC26856.1"/>
    </source>
</evidence>
<evidence type="ECO:0000313" key="3">
    <source>
        <dbReference type="Proteomes" id="UP000325440"/>
    </source>
</evidence>
<feature type="compositionally biased region" description="Basic and acidic residues" evidence="1">
    <location>
        <begin position="133"/>
        <end position="146"/>
    </location>
</feature>